<keyword evidence="3" id="KW-1185">Reference proteome</keyword>
<protein>
    <submittedName>
        <fullName evidence="2">Uncharacterized protein</fullName>
    </submittedName>
</protein>
<name>A0A836GL09_LEIEN</name>
<evidence type="ECO:0000256" key="1">
    <source>
        <dbReference type="SAM" id="MobiDB-lite"/>
    </source>
</evidence>
<feature type="compositionally biased region" description="Basic and acidic residues" evidence="1">
    <location>
        <begin position="194"/>
        <end position="203"/>
    </location>
</feature>
<dbReference type="Proteomes" id="UP000674179">
    <property type="component" value="Chromosome 33"/>
</dbReference>
<feature type="region of interest" description="Disordered" evidence="1">
    <location>
        <begin position="174"/>
        <end position="203"/>
    </location>
</feature>
<dbReference type="RefSeq" id="XP_067689645.1">
    <property type="nucleotide sequence ID" value="XM_067833542.1"/>
</dbReference>
<gene>
    <name evidence="2" type="ORF">CUR178_01774</name>
</gene>
<evidence type="ECO:0000313" key="3">
    <source>
        <dbReference type="Proteomes" id="UP000674179"/>
    </source>
</evidence>
<reference evidence="2 3" key="1">
    <citation type="submission" date="2021-02" db="EMBL/GenBank/DDBJ databases">
        <title>Leishmania (Mundinia) enrietti genome sequencing and assembly.</title>
        <authorList>
            <person name="Almutairi H."/>
            <person name="Gatherer D."/>
        </authorList>
    </citation>
    <scope>NUCLEOTIDE SEQUENCE [LARGE SCALE GENOMIC DNA]</scope>
    <source>
        <strain evidence="2">CUR178</strain>
    </source>
</reference>
<organism evidence="2 3">
    <name type="scientific">Leishmania enriettii</name>
    <dbReference type="NCBI Taxonomy" id="5663"/>
    <lineage>
        <taxon>Eukaryota</taxon>
        <taxon>Discoba</taxon>
        <taxon>Euglenozoa</taxon>
        <taxon>Kinetoplastea</taxon>
        <taxon>Metakinetoplastina</taxon>
        <taxon>Trypanosomatida</taxon>
        <taxon>Trypanosomatidae</taxon>
        <taxon>Leishmaniinae</taxon>
        <taxon>Leishmania</taxon>
    </lineage>
</organism>
<evidence type="ECO:0000313" key="2">
    <source>
        <dbReference type="EMBL" id="KAG5469637.1"/>
    </source>
</evidence>
<dbReference type="KEGG" id="lenr:94169052"/>
<comment type="caution">
    <text evidence="2">The sequence shown here is derived from an EMBL/GenBank/DDBJ whole genome shotgun (WGS) entry which is preliminary data.</text>
</comment>
<dbReference type="GeneID" id="94169052"/>
<dbReference type="AlphaFoldDB" id="A0A836GL09"/>
<dbReference type="EMBL" id="JAFHKP010000033">
    <property type="protein sequence ID" value="KAG5469637.1"/>
    <property type="molecule type" value="Genomic_DNA"/>
</dbReference>
<proteinExistence type="predicted"/>
<dbReference type="OrthoDB" id="272224at2759"/>
<accession>A0A836GL09</accession>
<sequence length="203" mass="22196">MRRFQVRCVGVAALTWARRFMGDEDRYKQFSDILSQARAPSPSPAHGGVPEFFNGRFQPGSGFIDPQSISQMQSALRANMTPEMRDSMASMLKSALQGGDGMPGGSVGMMAFGMGQNEKGKTVARAAKLSYDLKTGKVSKDFVEEQLEPDDISLPRETVEDYSTESALEVEFVEDHEKADASGVRAETISEAEVELKPKDTTT</sequence>